<gene>
    <name evidence="10" type="ORF">AYO21_04942</name>
</gene>
<reference evidence="10 11" key="1">
    <citation type="submission" date="2016-03" db="EMBL/GenBank/DDBJ databases">
        <title>Draft genome sequence of the Fonsecaea monophora CBS 269.37.</title>
        <authorList>
            <person name="Bombassaro A."/>
            <person name="Vinicius W.A."/>
            <person name="De Hoog S."/>
            <person name="Sun J."/>
            <person name="Souza E.M."/>
            <person name="Raittz R.T."/>
            <person name="Costa F."/>
            <person name="Leao A.C."/>
            <person name="Tadra-Sfeir M.Z."/>
            <person name="Baura V."/>
            <person name="Balsanelli E."/>
            <person name="Pedrosa F.O."/>
            <person name="Moreno L.F."/>
            <person name="Steffens M.B."/>
            <person name="Xi L."/>
            <person name="Bocca A.L."/>
            <person name="Felipe M.S."/>
            <person name="Teixeira M."/>
            <person name="Telles Filho F.Q."/>
            <person name="Azevedo C.M."/>
            <person name="Gomes R."/>
            <person name="Vicente V.A."/>
        </authorList>
    </citation>
    <scope>NUCLEOTIDE SEQUENCE [LARGE SCALE GENOMIC DNA]</scope>
    <source>
        <strain evidence="10 11">CBS 269.37</strain>
    </source>
</reference>
<evidence type="ECO:0000256" key="3">
    <source>
        <dbReference type="ARBA" id="ARBA00022989"/>
    </source>
</evidence>
<feature type="transmembrane region" description="Helical" evidence="6">
    <location>
        <begin position="115"/>
        <end position="138"/>
    </location>
</feature>
<keyword evidence="11" id="KW-1185">Reference proteome</keyword>
<comment type="subcellular location">
    <subcellularLocation>
        <location evidence="1">Membrane</location>
        <topology evidence="1">Multi-pass membrane protein</topology>
    </subcellularLocation>
</comment>
<dbReference type="Proteomes" id="UP000077002">
    <property type="component" value="Unassembled WGS sequence"/>
</dbReference>
<feature type="domain" description="Putative ER transporter 6TM N-terminal" evidence="8">
    <location>
        <begin position="57"/>
        <end position="499"/>
    </location>
</feature>
<dbReference type="InterPro" id="IPR018823">
    <property type="entry name" value="ArAE_2_N"/>
</dbReference>
<feature type="transmembrane region" description="Helical" evidence="6">
    <location>
        <begin position="196"/>
        <end position="214"/>
    </location>
</feature>
<dbReference type="PANTHER" id="PTHR37994">
    <property type="entry name" value="ARAE_2_N DOMAIN-CONTAINING PROTEIN-RELATED"/>
    <property type="match status" value="1"/>
</dbReference>
<accession>A0A177F9G1</accession>
<sequence length="1049" mass="115199">MSDNTVSSAAEATETRPKREEAIQWEKSTGNSRISAELADSPYFIHDGDEKPKKKGLPEWLDHFNVKDLKTLFKCSVAVWIATLFLLINPTLVAFGQATFFGCIVLFILPCNGVVFIQVLGGLTMIVGMAAGWAWGVISMKAALAARPAAETNARLAQLASEATRQQTNTQQATGQSMYTQVLIFEGFMLDTRVTVTYFCMVGLFVYLVARLRVRAPKLALFQMFAIIISDIFLTIGPLIPTFTGTIPSVLIKPAAAAIGIGMACNILLFPRSTSHIVLDTMQGALAPMKGVFSACKLAFRYSDATVNLAQLQKTKATTIAAYKEVEANLGFLALDLSTGRWSTEDVKSLHEPLRQVVIMCTGLLELQIFRVKSRTKYEKLNVLSKAIHGGTTETEMPEIGHHHLLRVLSLRDRFQHPDTEDLLNKSMGVLFASSGSLLDTCGDAVDAILGALQTVNSRRWVKKPGVDECDMLRLEHEQVLKRLKEDQQRFQTLISELLLEPHNHLFDEHGVLKTPGNAGAPVHGLALGFIFEERILSVASALDAMLTRVIRLEQERTKTKIWLPKGLRDLLSWGLGRDAAPGVIAMSSDNNDLELEKALTRSKTNSSTKKKKKNEEEKETGAQAQLDKLRFRGGTKRSTPGKILLAVSRWLGNTEGLYALRALVLTIALALPAVLTSSAGFYYREKGMWALIMAQTGLMTYTAEFVYGFVLRTLGTVVGGILGMVCWYIGAGNGPGNPYGMAAIMALAVVMLMWGRLFAPPAFLQGVLLMASTLYLVVAYSWVDTHIPSYGNPGVGYTVFWRRVLLVMIGFTASAIVIFIPRPPSASRHCRRVLASTIRDSKDLYALYVMSWTHKHSDLEETSEKQILASVETLGGIAGPLALLRFEFSSSNFDAETLSHVANLCMDINQSLSQLILFSNQLRQDYKERFAKVTGALDESLIGDLMAVLTLVEQSLETGSPLPAVLPVPLIARSAGLSEAFARDKAGQLTLSIDAIKDEGFRKYCVVLSAFLQLLSAVDDLVWRVKTAVGETSYVDVEQPFLSRHVSP</sequence>
<name>A0A177F9G1_9EURO</name>
<feature type="domain" description="DUF2421" evidence="7">
    <location>
        <begin position="822"/>
        <end position="1033"/>
    </location>
</feature>
<dbReference type="InterPro" id="IPR018820">
    <property type="entry name" value="BRE4-related_DUF2421"/>
</dbReference>
<evidence type="ECO:0000256" key="6">
    <source>
        <dbReference type="SAM" id="Phobius"/>
    </source>
</evidence>
<feature type="domain" description="Integral membrane bound transporter" evidence="9">
    <location>
        <begin position="682"/>
        <end position="817"/>
    </location>
</feature>
<dbReference type="GeneID" id="34600110"/>
<organism evidence="10 11">
    <name type="scientific">Fonsecaea monophora</name>
    <dbReference type="NCBI Taxonomy" id="254056"/>
    <lineage>
        <taxon>Eukaryota</taxon>
        <taxon>Fungi</taxon>
        <taxon>Dikarya</taxon>
        <taxon>Ascomycota</taxon>
        <taxon>Pezizomycotina</taxon>
        <taxon>Eurotiomycetes</taxon>
        <taxon>Chaetothyriomycetidae</taxon>
        <taxon>Chaetothyriales</taxon>
        <taxon>Herpotrichiellaceae</taxon>
        <taxon>Fonsecaea</taxon>
    </lineage>
</organism>
<evidence type="ECO:0000259" key="9">
    <source>
        <dbReference type="Pfam" id="PF13515"/>
    </source>
</evidence>
<feature type="compositionally biased region" description="Polar residues" evidence="5">
    <location>
        <begin position="1"/>
        <end position="10"/>
    </location>
</feature>
<evidence type="ECO:0000256" key="5">
    <source>
        <dbReference type="SAM" id="MobiDB-lite"/>
    </source>
</evidence>
<dbReference type="InterPro" id="IPR049453">
    <property type="entry name" value="Memb_transporter_dom"/>
</dbReference>
<feature type="region of interest" description="Disordered" evidence="5">
    <location>
        <begin position="1"/>
        <end position="34"/>
    </location>
</feature>
<evidence type="ECO:0000259" key="7">
    <source>
        <dbReference type="Pfam" id="PF10334"/>
    </source>
</evidence>
<feature type="region of interest" description="Disordered" evidence="5">
    <location>
        <begin position="600"/>
        <end position="625"/>
    </location>
</feature>
<feature type="transmembrane region" description="Helical" evidence="6">
    <location>
        <begin position="250"/>
        <end position="270"/>
    </location>
</feature>
<dbReference type="Pfam" id="PF10334">
    <property type="entry name" value="BRE4"/>
    <property type="match status" value="1"/>
</dbReference>
<feature type="transmembrane region" description="Helical" evidence="6">
    <location>
        <begin position="220"/>
        <end position="243"/>
    </location>
</feature>
<keyword evidence="4 6" id="KW-0472">Membrane</keyword>
<evidence type="ECO:0000256" key="4">
    <source>
        <dbReference type="ARBA" id="ARBA00023136"/>
    </source>
</evidence>
<feature type="transmembrane region" description="Helical" evidence="6">
    <location>
        <begin position="763"/>
        <end position="784"/>
    </location>
</feature>
<evidence type="ECO:0008006" key="12">
    <source>
        <dbReference type="Google" id="ProtNLM"/>
    </source>
</evidence>
<feature type="transmembrane region" description="Helical" evidence="6">
    <location>
        <begin position="77"/>
        <end position="109"/>
    </location>
</feature>
<dbReference type="PANTHER" id="PTHR37994:SF3">
    <property type="entry name" value="ER TRANSPORTER 6TM N-TERMINAL DOMAIN-CONTAINING PROTEIN"/>
    <property type="match status" value="1"/>
</dbReference>
<feature type="transmembrane region" description="Helical" evidence="6">
    <location>
        <begin position="706"/>
        <end position="731"/>
    </location>
</feature>
<evidence type="ECO:0000259" key="8">
    <source>
        <dbReference type="Pfam" id="PF10337"/>
    </source>
</evidence>
<evidence type="ECO:0000256" key="1">
    <source>
        <dbReference type="ARBA" id="ARBA00004141"/>
    </source>
</evidence>
<evidence type="ECO:0000256" key="2">
    <source>
        <dbReference type="ARBA" id="ARBA00022692"/>
    </source>
</evidence>
<dbReference type="OrthoDB" id="2274698at2759"/>
<dbReference type="Pfam" id="PF13515">
    <property type="entry name" value="FUSC_2"/>
    <property type="match status" value="1"/>
</dbReference>
<feature type="compositionally biased region" description="Basic and acidic residues" evidence="5">
    <location>
        <begin position="13"/>
        <end position="24"/>
    </location>
</feature>
<protein>
    <recommendedName>
        <fullName evidence="12">ER transporter 6TM N-terminal domain-containing protein</fullName>
    </recommendedName>
</protein>
<feature type="transmembrane region" description="Helical" evidence="6">
    <location>
        <begin position="737"/>
        <end position="756"/>
    </location>
</feature>
<keyword evidence="3 6" id="KW-1133">Transmembrane helix</keyword>
<dbReference type="Pfam" id="PF10337">
    <property type="entry name" value="ArAE_2_N"/>
    <property type="match status" value="1"/>
</dbReference>
<proteinExistence type="predicted"/>
<evidence type="ECO:0000313" key="10">
    <source>
        <dbReference type="EMBL" id="OAG40865.1"/>
    </source>
</evidence>
<keyword evidence="2 6" id="KW-0812">Transmembrane</keyword>
<dbReference type="RefSeq" id="XP_022512817.1">
    <property type="nucleotide sequence ID" value="XM_022654913.1"/>
</dbReference>
<dbReference type="GO" id="GO:0016020">
    <property type="term" value="C:membrane"/>
    <property type="evidence" value="ECO:0007669"/>
    <property type="project" value="UniProtKB-SubCell"/>
</dbReference>
<comment type="caution">
    <text evidence="10">The sequence shown here is derived from an EMBL/GenBank/DDBJ whole genome shotgun (WGS) entry which is preliminary data.</text>
</comment>
<feature type="transmembrane region" description="Helical" evidence="6">
    <location>
        <begin position="804"/>
        <end position="822"/>
    </location>
</feature>
<evidence type="ECO:0000313" key="11">
    <source>
        <dbReference type="Proteomes" id="UP000077002"/>
    </source>
</evidence>
<feature type="transmembrane region" description="Helical" evidence="6">
    <location>
        <begin position="659"/>
        <end position="685"/>
    </location>
</feature>
<dbReference type="AlphaFoldDB" id="A0A177F9G1"/>
<dbReference type="EMBL" id="LVKK01000029">
    <property type="protein sequence ID" value="OAG40865.1"/>
    <property type="molecule type" value="Genomic_DNA"/>
</dbReference>